<reference evidence="8 9" key="1">
    <citation type="submission" date="2021-06" db="EMBL/GenBank/DDBJ databases">
        <title>A haploid diamondback moth (Plutella xylostella L.) genome assembly resolves 31 chromosomes and identifies a diamide resistance mutation.</title>
        <authorList>
            <person name="Ward C.M."/>
            <person name="Perry K.D."/>
            <person name="Baker G."/>
            <person name="Powis K."/>
            <person name="Heckel D.G."/>
            <person name="Baxter S.W."/>
        </authorList>
    </citation>
    <scope>NUCLEOTIDE SEQUENCE [LARGE SCALE GENOMIC DNA]</scope>
    <source>
        <strain evidence="8 9">LV</strain>
        <tissue evidence="8">Single pupa</tissue>
    </source>
</reference>
<feature type="domain" description="Phosphatidic acid phosphatase type 2/haloperoxidase" evidence="7">
    <location>
        <begin position="110"/>
        <end position="257"/>
    </location>
</feature>
<evidence type="ECO:0000256" key="4">
    <source>
        <dbReference type="ARBA" id="ARBA00022989"/>
    </source>
</evidence>
<evidence type="ECO:0000256" key="1">
    <source>
        <dbReference type="ARBA" id="ARBA00004141"/>
    </source>
</evidence>
<comment type="subcellular location">
    <subcellularLocation>
        <location evidence="1">Membrane</location>
        <topology evidence="1">Multi-pass membrane protein</topology>
    </subcellularLocation>
</comment>
<dbReference type="PANTHER" id="PTHR10165">
    <property type="entry name" value="LIPID PHOSPHATE PHOSPHATASE"/>
    <property type="match status" value="1"/>
</dbReference>
<evidence type="ECO:0000259" key="7">
    <source>
        <dbReference type="SMART" id="SM00014"/>
    </source>
</evidence>
<proteinExistence type="inferred from homology"/>
<keyword evidence="9" id="KW-1185">Reference proteome</keyword>
<evidence type="ECO:0000256" key="3">
    <source>
        <dbReference type="ARBA" id="ARBA00022692"/>
    </source>
</evidence>
<keyword evidence="4 6" id="KW-1133">Transmembrane helix</keyword>
<dbReference type="Pfam" id="PF01569">
    <property type="entry name" value="PAP2"/>
    <property type="match status" value="1"/>
</dbReference>
<dbReference type="SMART" id="SM00014">
    <property type="entry name" value="acidPPc"/>
    <property type="match status" value="1"/>
</dbReference>
<accession>A0ABQ7Q8Y6</accession>
<dbReference type="PANTHER" id="PTHR10165:SF197">
    <property type="entry name" value="FI04477P-RELATED"/>
    <property type="match status" value="1"/>
</dbReference>
<evidence type="ECO:0000256" key="2">
    <source>
        <dbReference type="ARBA" id="ARBA00008816"/>
    </source>
</evidence>
<feature type="transmembrane region" description="Helical" evidence="6">
    <location>
        <begin position="242"/>
        <end position="260"/>
    </location>
</feature>
<sequence>MMPKMKQSTRCVKRIAVDILMISALITLLVGITRLWRPFERGFFCGDQSLMYPYHEDTVSVFMLRVITVAVPCVVFVIYEYAYLRTATSLDVQFLRVTVPAWLRGLYCALASYALGYLFVEITANMAKNVIGRPRPNFFDVCKPSIDCDAPEWQNRYIQSSDYHCTGQGSAHLLQDTRKSFLSGHSAITAFAMVYVALYLESRMQWRGMRFLRHTLQFLAIMTSWFTALSRVTDYKHHWSDVLAGYSMGFIVAVVTWLWTTNLISRDQKHLPLPQHDVVLPTCQQSAPAAPLYEVAIGNNQQVAAPTTQ</sequence>
<dbReference type="InterPro" id="IPR043216">
    <property type="entry name" value="PAP-like"/>
</dbReference>
<evidence type="ECO:0000313" key="9">
    <source>
        <dbReference type="Proteomes" id="UP000823941"/>
    </source>
</evidence>
<dbReference type="CDD" id="cd03384">
    <property type="entry name" value="PAP2_wunen"/>
    <property type="match status" value="1"/>
</dbReference>
<keyword evidence="5 6" id="KW-0472">Membrane</keyword>
<dbReference type="EMBL" id="JAHIBW010000019">
    <property type="protein sequence ID" value="KAG7301690.1"/>
    <property type="molecule type" value="Genomic_DNA"/>
</dbReference>
<name>A0ABQ7Q8Y6_PLUXY</name>
<dbReference type="SUPFAM" id="SSF48317">
    <property type="entry name" value="Acid phosphatase/Vanadium-dependent haloperoxidase"/>
    <property type="match status" value="1"/>
</dbReference>
<organism evidence="8 9">
    <name type="scientific">Plutella xylostella</name>
    <name type="common">Diamondback moth</name>
    <name type="synonym">Plutella maculipennis</name>
    <dbReference type="NCBI Taxonomy" id="51655"/>
    <lineage>
        <taxon>Eukaryota</taxon>
        <taxon>Metazoa</taxon>
        <taxon>Ecdysozoa</taxon>
        <taxon>Arthropoda</taxon>
        <taxon>Hexapoda</taxon>
        <taxon>Insecta</taxon>
        <taxon>Pterygota</taxon>
        <taxon>Neoptera</taxon>
        <taxon>Endopterygota</taxon>
        <taxon>Lepidoptera</taxon>
        <taxon>Glossata</taxon>
        <taxon>Ditrysia</taxon>
        <taxon>Yponomeutoidea</taxon>
        <taxon>Plutellidae</taxon>
        <taxon>Plutella</taxon>
    </lineage>
</organism>
<feature type="transmembrane region" description="Helical" evidence="6">
    <location>
        <begin position="12"/>
        <end position="32"/>
    </location>
</feature>
<evidence type="ECO:0000313" key="8">
    <source>
        <dbReference type="EMBL" id="KAG7301690.1"/>
    </source>
</evidence>
<dbReference type="InterPro" id="IPR036938">
    <property type="entry name" value="PAP2/HPO_sf"/>
</dbReference>
<feature type="transmembrane region" description="Helical" evidence="6">
    <location>
        <begin position="59"/>
        <end position="81"/>
    </location>
</feature>
<evidence type="ECO:0000256" key="6">
    <source>
        <dbReference type="SAM" id="Phobius"/>
    </source>
</evidence>
<feature type="transmembrane region" description="Helical" evidence="6">
    <location>
        <begin position="211"/>
        <end position="230"/>
    </location>
</feature>
<comment type="caution">
    <text evidence="8">The sequence shown here is derived from an EMBL/GenBank/DDBJ whole genome shotgun (WGS) entry which is preliminary data.</text>
</comment>
<dbReference type="Proteomes" id="UP000823941">
    <property type="component" value="Chromosome 19"/>
</dbReference>
<gene>
    <name evidence="8" type="ORF">JYU34_014665</name>
</gene>
<feature type="transmembrane region" description="Helical" evidence="6">
    <location>
        <begin position="101"/>
        <end position="120"/>
    </location>
</feature>
<comment type="similarity">
    <text evidence="2">Belongs to the PA-phosphatase related phosphoesterase family.</text>
</comment>
<protein>
    <recommendedName>
        <fullName evidence="7">Phosphatidic acid phosphatase type 2/haloperoxidase domain-containing protein</fullName>
    </recommendedName>
</protein>
<evidence type="ECO:0000256" key="5">
    <source>
        <dbReference type="ARBA" id="ARBA00023136"/>
    </source>
</evidence>
<feature type="transmembrane region" description="Helical" evidence="6">
    <location>
        <begin position="181"/>
        <end position="199"/>
    </location>
</feature>
<dbReference type="Gene3D" id="1.20.144.10">
    <property type="entry name" value="Phosphatidic acid phosphatase type 2/haloperoxidase"/>
    <property type="match status" value="1"/>
</dbReference>
<dbReference type="InterPro" id="IPR000326">
    <property type="entry name" value="PAP2/HPO"/>
</dbReference>
<keyword evidence="3 6" id="KW-0812">Transmembrane</keyword>